<accession>A0A699V9R2</accession>
<gene>
    <name evidence="1" type="ORF">Tci_904044</name>
</gene>
<organism evidence="1">
    <name type="scientific">Tanacetum cinerariifolium</name>
    <name type="common">Dalmatian daisy</name>
    <name type="synonym">Chrysanthemum cinerariifolium</name>
    <dbReference type="NCBI Taxonomy" id="118510"/>
    <lineage>
        <taxon>Eukaryota</taxon>
        <taxon>Viridiplantae</taxon>
        <taxon>Streptophyta</taxon>
        <taxon>Embryophyta</taxon>
        <taxon>Tracheophyta</taxon>
        <taxon>Spermatophyta</taxon>
        <taxon>Magnoliopsida</taxon>
        <taxon>eudicotyledons</taxon>
        <taxon>Gunneridae</taxon>
        <taxon>Pentapetalae</taxon>
        <taxon>asterids</taxon>
        <taxon>campanulids</taxon>
        <taxon>Asterales</taxon>
        <taxon>Asteraceae</taxon>
        <taxon>Asteroideae</taxon>
        <taxon>Anthemideae</taxon>
        <taxon>Anthemidinae</taxon>
        <taxon>Tanacetum</taxon>
    </lineage>
</organism>
<evidence type="ECO:0008006" key="2">
    <source>
        <dbReference type="Google" id="ProtNLM"/>
    </source>
</evidence>
<comment type="caution">
    <text evidence="1">The sequence shown here is derived from an EMBL/GenBank/DDBJ whole genome shotgun (WGS) entry which is preliminary data.</text>
</comment>
<reference evidence="1" key="1">
    <citation type="journal article" date="2019" name="Sci. Rep.">
        <title>Draft genome of Tanacetum cinerariifolium, the natural source of mosquito coil.</title>
        <authorList>
            <person name="Yamashiro T."/>
            <person name="Shiraishi A."/>
            <person name="Satake H."/>
            <person name="Nakayama K."/>
        </authorList>
    </citation>
    <scope>NUCLEOTIDE SEQUENCE</scope>
</reference>
<sequence>KIEPDQEMLINLVENDISDSSNDPLLKKVDLFLSDDSMPPGIENVADDPEGDICILEELLIDDSILSHESFDSSFEDSLLIPRPPLEPPDDNFDLEPEVISGVMEDIDEPDEHFNPGGEIFVSTNIEDDDYFPFMFVIRIFLPCLILPEISPLLLSAESEDTIFDPGISK</sequence>
<protein>
    <recommendedName>
        <fullName evidence="2">Reverse transcriptase domain-containing protein</fullName>
    </recommendedName>
</protein>
<evidence type="ECO:0000313" key="1">
    <source>
        <dbReference type="EMBL" id="GFD32075.1"/>
    </source>
</evidence>
<dbReference type="AlphaFoldDB" id="A0A699V9R2"/>
<feature type="non-terminal residue" evidence="1">
    <location>
        <position position="1"/>
    </location>
</feature>
<proteinExistence type="predicted"/>
<name>A0A699V9R2_TANCI</name>
<dbReference type="EMBL" id="BKCJ011420353">
    <property type="protein sequence ID" value="GFD32075.1"/>
    <property type="molecule type" value="Genomic_DNA"/>
</dbReference>